<evidence type="ECO:0008006" key="3">
    <source>
        <dbReference type="Google" id="ProtNLM"/>
    </source>
</evidence>
<comment type="caution">
    <text evidence="1">The sequence shown here is derived from an EMBL/GenBank/DDBJ whole genome shotgun (WGS) entry which is preliminary data.</text>
</comment>
<dbReference type="Proteomes" id="UP000258309">
    <property type="component" value="Unassembled WGS sequence"/>
</dbReference>
<dbReference type="PANTHER" id="PTHR42791:SF14">
    <property type="entry name" value="N-ACETYLTRANSFERASE DOMAIN-CONTAINING PROTEIN"/>
    <property type="match status" value="1"/>
</dbReference>
<feature type="non-terminal residue" evidence="1">
    <location>
        <position position="225"/>
    </location>
</feature>
<reference evidence="1 2" key="1">
    <citation type="submission" date="2018-05" db="EMBL/GenBank/DDBJ databases">
        <title>Draft genome sequence of Scytalidium lignicola DSM 105466, a ubiquitous saprotrophic fungus.</title>
        <authorList>
            <person name="Buettner E."/>
            <person name="Gebauer A.M."/>
            <person name="Hofrichter M."/>
            <person name="Liers C."/>
            <person name="Kellner H."/>
        </authorList>
    </citation>
    <scope>NUCLEOTIDE SEQUENCE [LARGE SCALE GENOMIC DNA]</scope>
    <source>
        <strain evidence="1 2">DSM 105466</strain>
    </source>
</reference>
<gene>
    <name evidence="1" type="ORF">B7463_g6520</name>
</gene>
<evidence type="ECO:0000313" key="1">
    <source>
        <dbReference type="EMBL" id="RFU29815.1"/>
    </source>
</evidence>
<keyword evidence="2" id="KW-1185">Reference proteome</keyword>
<dbReference type="InterPro" id="IPR052523">
    <property type="entry name" value="Trichothecene_AcTrans"/>
</dbReference>
<proteinExistence type="predicted"/>
<protein>
    <recommendedName>
        <fullName evidence="3">N-acetyltransferase domain-containing protein</fullName>
    </recommendedName>
</protein>
<organism evidence="1 2">
    <name type="scientific">Scytalidium lignicola</name>
    <name type="common">Hyphomycete</name>
    <dbReference type="NCBI Taxonomy" id="5539"/>
    <lineage>
        <taxon>Eukaryota</taxon>
        <taxon>Fungi</taxon>
        <taxon>Dikarya</taxon>
        <taxon>Ascomycota</taxon>
        <taxon>Pezizomycotina</taxon>
        <taxon>Leotiomycetes</taxon>
        <taxon>Leotiomycetes incertae sedis</taxon>
        <taxon>Scytalidium</taxon>
    </lineage>
</organism>
<dbReference type="Gene3D" id="3.40.630.30">
    <property type="match status" value="1"/>
</dbReference>
<dbReference type="InterPro" id="IPR016181">
    <property type="entry name" value="Acyl_CoA_acyltransferase"/>
</dbReference>
<dbReference type="SUPFAM" id="SSF55729">
    <property type="entry name" value="Acyl-CoA N-acyltransferases (Nat)"/>
    <property type="match status" value="1"/>
</dbReference>
<dbReference type="OrthoDB" id="410198at2759"/>
<evidence type="ECO:0000313" key="2">
    <source>
        <dbReference type="Proteomes" id="UP000258309"/>
    </source>
</evidence>
<dbReference type="AlphaFoldDB" id="A0A3E2H8R6"/>
<accession>A0A3E2H8R6</accession>
<dbReference type="EMBL" id="NCSJ02000117">
    <property type="protein sequence ID" value="RFU29815.1"/>
    <property type="molecule type" value="Genomic_DNA"/>
</dbReference>
<dbReference type="OMA" id="NEWAEYL"/>
<name>A0A3E2H8R6_SCYLI</name>
<dbReference type="PANTHER" id="PTHR42791">
    <property type="entry name" value="GNAT FAMILY ACETYLTRANSFERASE"/>
    <property type="match status" value="1"/>
</dbReference>
<dbReference type="STRING" id="5539.A0A3E2H8R6"/>
<feature type="non-terminal residue" evidence="1">
    <location>
        <position position="1"/>
    </location>
</feature>
<sequence length="225" mass="25572">MGSVDQGKGKGGIKLLPAEHSDMQEILEMHLLAFRNPLEPFINVLYPLDEPIEQAAKRALDSWVGNPSSTYMKVVDEETGKIISAAKWTITKEQLTEEQMNKHITVDWCADPEANAYGEHCINWLVQNSMDRTKGKPSIILNILSTHPDHQGRGAGGLIMKWGTELADYLGYEAFIEASGYGRHLYETWGFVATPDEWVVIPVPDKWREKVELKCYWMERSPRKI</sequence>